<comment type="similarity">
    <text evidence="2 6">Belongs to the pseudouridine synthase RluA family.</text>
</comment>
<sequence>MREIIVTKENAGKRIDKYLRDTFRNMPSGAMYKAFRKKDIKVNGVRVKDDYVVSQGDRLEIYIVDEILDGVPQAGSTPFARGFSVVYEDSNIMIVNKDQGIPVHPDREQSNNTLIDFILEYLEHKGEYNPNDTNSFTPCLCHRLDRNTGGLVIIAKNAESLRIMLDKIKNKEVRKFYQCLVVGKVKKQSAELRSFLIKDERKSRVFISDEPVKGASEIITKYRVLSYDMDKDISRLEVELITGKTHQIRAHLAHIGHPIVGDGKYGTNAFNRPLKAKRQMLWAYKLVFDFKDAGMLNYLKGMKFEVEPIFNINLKEQH</sequence>
<dbReference type="GO" id="GO:0140098">
    <property type="term" value="F:catalytic activity, acting on RNA"/>
    <property type="evidence" value="ECO:0007669"/>
    <property type="project" value="UniProtKB-ARBA"/>
</dbReference>
<accession>A0A2K2FNW6</accession>
<organism evidence="8 9">
    <name type="scientific">Clostridium thermosuccinogenes</name>
    <dbReference type="NCBI Taxonomy" id="84032"/>
    <lineage>
        <taxon>Bacteria</taxon>
        <taxon>Bacillati</taxon>
        <taxon>Bacillota</taxon>
        <taxon>Clostridia</taxon>
        <taxon>Eubacteriales</taxon>
        <taxon>Clostridiaceae</taxon>
        <taxon>Clostridium</taxon>
    </lineage>
</organism>
<dbReference type="GO" id="GO:0009982">
    <property type="term" value="F:pseudouridine synthase activity"/>
    <property type="evidence" value="ECO:0007669"/>
    <property type="project" value="InterPro"/>
</dbReference>
<dbReference type="EC" id="5.4.99.-" evidence="6"/>
<dbReference type="PANTHER" id="PTHR21600">
    <property type="entry name" value="MITOCHONDRIAL RNA PSEUDOURIDINE SYNTHASE"/>
    <property type="match status" value="1"/>
</dbReference>
<gene>
    <name evidence="8" type="ORF">CDQ84_05855</name>
</gene>
<dbReference type="InterPro" id="IPR036986">
    <property type="entry name" value="S4_RNA-bd_sf"/>
</dbReference>
<reference evidence="8 9" key="1">
    <citation type="submission" date="2017-06" db="EMBL/GenBank/DDBJ databases">
        <title>Investigating the central metabolism of Clostridium thermosuccinogenes.</title>
        <authorList>
            <person name="Koendjbiharie J.G."/>
            <person name="van Kranenburg R."/>
        </authorList>
    </citation>
    <scope>NUCLEOTIDE SEQUENCE [LARGE SCALE GENOMIC DNA]</scope>
    <source>
        <strain evidence="8 9">DSM 5806</strain>
    </source>
</reference>
<dbReference type="CDD" id="cd00165">
    <property type="entry name" value="S4"/>
    <property type="match status" value="1"/>
</dbReference>
<dbReference type="PANTHER" id="PTHR21600:SF87">
    <property type="entry name" value="RNA PSEUDOURIDYLATE SYNTHASE DOMAIN-CONTAINING PROTEIN 1"/>
    <property type="match status" value="1"/>
</dbReference>
<dbReference type="Gene3D" id="3.30.2350.10">
    <property type="entry name" value="Pseudouridine synthase"/>
    <property type="match status" value="1"/>
</dbReference>
<comment type="catalytic activity">
    <reaction evidence="1 6">
        <text>a uridine in RNA = a pseudouridine in RNA</text>
        <dbReference type="Rhea" id="RHEA:48348"/>
        <dbReference type="Rhea" id="RHEA-COMP:12068"/>
        <dbReference type="Rhea" id="RHEA-COMP:12069"/>
        <dbReference type="ChEBI" id="CHEBI:65314"/>
        <dbReference type="ChEBI" id="CHEBI:65315"/>
    </reaction>
</comment>
<proteinExistence type="inferred from homology"/>
<dbReference type="InterPro" id="IPR006145">
    <property type="entry name" value="PsdUridine_synth_RsuA/RluA"/>
</dbReference>
<evidence type="ECO:0000256" key="5">
    <source>
        <dbReference type="PROSITE-ProRule" id="PRU00182"/>
    </source>
</evidence>
<comment type="function">
    <text evidence="6">Responsible for synthesis of pseudouridine from uracil.</text>
</comment>
<dbReference type="EMBL" id="NIOJ01000010">
    <property type="protein sequence ID" value="PNU00473.1"/>
    <property type="molecule type" value="Genomic_DNA"/>
</dbReference>
<keyword evidence="9" id="KW-1185">Reference proteome</keyword>
<dbReference type="PROSITE" id="PS50889">
    <property type="entry name" value="S4"/>
    <property type="match status" value="1"/>
</dbReference>
<dbReference type="InterPro" id="IPR050188">
    <property type="entry name" value="RluA_PseudoU_synthase"/>
</dbReference>
<name>A0A2K2FNW6_9CLOT</name>
<dbReference type="KEGG" id="cthd:CDO33_03495"/>
<dbReference type="InterPro" id="IPR006225">
    <property type="entry name" value="PsdUridine_synth_RluC/D"/>
</dbReference>
<dbReference type="Proteomes" id="UP000236151">
    <property type="component" value="Unassembled WGS sequence"/>
</dbReference>
<feature type="active site" evidence="4">
    <location>
        <position position="145"/>
    </location>
</feature>
<evidence type="ECO:0000256" key="3">
    <source>
        <dbReference type="ARBA" id="ARBA00023235"/>
    </source>
</evidence>
<dbReference type="RefSeq" id="WP_103080802.1">
    <property type="nucleotide sequence ID" value="NZ_CP021850.1"/>
</dbReference>
<dbReference type="InterPro" id="IPR020103">
    <property type="entry name" value="PsdUridine_synth_cat_dom_sf"/>
</dbReference>
<dbReference type="NCBIfam" id="TIGR00005">
    <property type="entry name" value="rluA_subfam"/>
    <property type="match status" value="1"/>
</dbReference>
<dbReference type="GO" id="GO:0003723">
    <property type="term" value="F:RNA binding"/>
    <property type="evidence" value="ECO:0007669"/>
    <property type="project" value="UniProtKB-KW"/>
</dbReference>
<evidence type="ECO:0000256" key="4">
    <source>
        <dbReference type="PIRSR" id="PIRSR606225-1"/>
    </source>
</evidence>
<dbReference type="Gene3D" id="3.10.290.10">
    <property type="entry name" value="RNA-binding S4 domain"/>
    <property type="match status" value="1"/>
</dbReference>
<feature type="domain" description="Pseudouridine synthase RsuA/RluA-like" evidence="7">
    <location>
        <begin position="91"/>
        <end position="254"/>
    </location>
</feature>
<keyword evidence="5" id="KW-0694">RNA-binding</keyword>
<evidence type="ECO:0000313" key="9">
    <source>
        <dbReference type="Proteomes" id="UP000236151"/>
    </source>
</evidence>
<dbReference type="AlphaFoldDB" id="A0A2K2FNW6"/>
<evidence type="ECO:0000313" key="8">
    <source>
        <dbReference type="EMBL" id="PNU00473.1"/>
    </source>
</evidence>
<dbReference type="SUPFAM" id="SSF55120">
    <property type="entry name" value="Pseudouridine synthase"/>
    <property type="match status" value="1"/>
</dbReference>
<keyword evidence="3 6" id="KW-0413">Isomerase</keyword>
<dbReference type="Pfam" id="PF00849">
    <property type="entry name" value="PseudoU_synth_2"/>
    <property type="match status" value="1"/>
</dbReference>
<comment type="caution">
    <text evidence="8">The sequence shown here is derived from an EMBL/GenBank/DDBJ whole genome shotgun (WGS) entry which is preliminary data.</text>
</comment>
<dbReference type="GO" id="GO:0000455">
    <property type="term" value="P:enzyme-directed rRNA pseudouridine synthesis"/>
    <property type="evidence" value="ECO:0007669"/>
    <property type="project" value="TreeGrafter"/>
</dbReference>
<evidence type="ECO:0000256" key="2">
    <source>
        <dbReference type="ARBA" id="ARBA00010876"/>
    </source>
</evidence>
<dbReference type="CDD" id="cd02869">
    <property type="entry name" value="PseudoU_synth_RluA_like"/>
    <property type="match status" value="1"/>
</dbReference>
<evidence type="ECO:0000256" key="1">
    <source>
        <dbReference type="ARBA" id="ARBA00000073"/>
    </source>
</evidence>
<dbReference type="OrthoDB" id="9807829at2"/>
<evidence type="ECO:0000256" key="6">
    <source>
        <dbReference type="RuleBase" id="RU362028"/>
    </source>
</evidence>
<protein>
    <recommendedName>
        <fullName evidence="6">Pseudouridine synthase</fullName>
        <ecNumber evidence="6">5.4.99.-</ecNumber>
    </recommendedName>
</protein>
<evidence type="ECO:0000259" key="7">
    <source>
        <dbReference type="Pfam" id="PF00849"/>
    </source>
</evidence>